<accession>A0A9N9G5A0</accession>
<dbReference type="Gene3D" id="1.25.10.10">
    <property type="entry name" value="Leucine-rich Repeat Variant"/>
    <property type="match status" value="1"/>
</dbReference>
<feature type="domain" description="BTB" evidence="1">
    <location>
        <begin position="1066"/>
        <end position="1128"/>
    </location>
</feature>
<name>A0A9N9G5A0_9GLOM</name>
<keyword evidence="3" id="KW-1185">Reference proteome</keyword>
<dbReference type="Gene3D" id="3.30.710.10">
    <property type="entry name" value="Potassium Channel Kv1.1, Chain A"/>
    <property type="match status" value="1"/>
</dbReference>
<protein>
    <submittedName>
        <fullName evidence="2">9484_t:CDS:1</fullName>
    </submittedName>
</protein>
<gene>
    <name evidence="2" type="ORF">PBRASI_LOCUS6859</name>
</gene>
<comment type="caution">
    <text evidence="2">The sequence shown here is derived from an EMBL/GenBank/DDBJ whole genome shotgun (WGS) entry which is preliminary data.</text>
</comment>
<sequence length="1313" mass="151093">MASHHVLPLVRSAKRRLTDAEEVIDGNKCRRLGDTATSALDINNVVDNIWKTSNELELVELVHWERSSLERVMDRFLAKLNYYRKRCKDQGIKADQLAERLQKRIRCEDILATVLRLLRSRPASEEHYDNFPHIIRSFVKELVFSLEDDSLDIRLRSLQLMKSLLDKNEEPAGAKTYDLAGQTIVAEGGISKIFFMLGLPVRKLQTLSLTILETNLKKFGTEIVRNKGLRGLLAVLEAQWQETNISLKDLDFSTCTSALRIIGYVMRLEKSARNKLLEGVMKTIIPCVAPTINALLNGHQVEAKILRMLEQLVLITCCCCEASESARQQIVKNKTHRDFVRLIPWYVRIVEDAKLGSDEARREGITFKSLLRDISMNHGAFDITVHSLHVLEYLATALFNLSQDRAIKRSREFRSIFPDLSTAIVLVIRLSFPQSIRTFGNASTSLMTYEDLSVIPEAWKSSPKLMNIYLKLLISCYEHSTELRSHTSPHDALNIVRLLVALTVRNKLQENDDALQSHLRKLLRLLEIFLRIVFPGKTDCRLFETMPQVFGNRRSHNTMPFDLDEQAQLIFFKELVRVARDGIEATRNVNEEELYNSGSNIRARPEEERVSASAFRVLSLITRDLDCASLVMNVGGGEFFGLHQIVPLMNTNAEMIRAASCMELLCNMAAAANVRIRLKEESDFIPFLIQMFGLSLVYMNMPDKREWGKAVANECLDIMVRDLTGKDWDQRLSSFAFDVSRIEHPLMPKEIIAFFDQRTISMIPVLFRYLTMSQQSGCSFIDYRYLVAAVQILERLITIDVQTMRWLISQMEIIRTLMNIIIFREPPGTEEISMSVFRVISHLLDANSLFKSLIMNDLFGKFIGTLIVNGRDISGRTNDKARSFWIKSQELLYSKRVWSRLLELRNVMSEKCQNDHAGIRNISDENIHTTKKMPHLDKDTLQTSSDPLPINVKLHKMICVSLCYCCPVSLWGFIVFAEQTMDTIDTEAEDTTESVYCTVRKMVTDKTKTGGEMTNTERLMAARAIQNMAFNDTENYITEIMYDNVDELQQMHNQLLTWAQQTADDNNVVIIIANECDSVEIPVSRQLLCNVSEAFARMLNGYFVESSQSRITLEEVTAKCLVTFSEFMLKATSCNNVCDIAANTMDLDDVLCLWSFSDKYIMDYPKQWCERWMLEHIRGNHVMFNEMRILGDILKIYRFFTENFLLSEDPINEEKDDGMDTYRIIVKECIKQLTLQFGKVVITNEYEEWMRESKLIDGYYEVEVDIDVDRHENNNDEHDLCNDGPLVFFDRVEQLLLHLSRTVVTTNDLLSIK</sequence>
<dbReference type="InterPro" id="IPR011989">
    <property type="entry name" value="ARM-like"/>
</dbReference>
<dbReference type="InterPro" id="IPR011333">
    <property type="entry name" value="SKP1/BTB/POZ_sf"/>
</dbReference>
<dbReference type="InterPro" id="IPR016024">
    <property type="entry name" value="ARM-type_fold"/>
</dbReference>
<organism evidence="2 3">
    <name type="scientific">Paraglomus brasilianum</name>
    <dbReference type="NCBI Taxonomy" id="144538"/>
    <lineage>
        <taxon>Eukaryota</taxon>
        <taxon>Fungi</taxon>
        <taxon>Fungi incertae sedis</taxon>
        <taxon>Mucoromycota</taxon>
        <taxon>Glomeromycotina</taxon>
        <taxon>Glomeromycetes</taxon>
        <taxon>Paraglomerales</taxon>
        <taxon>Paraglomeraceae</taxon>
        <taxon>Paraglomus</taxon>
    </lineage>
</organism>
<dbReference type="OrthoDB" id="194443at2759"/>
<proteinExistence type="predicted"/>
<dbReference type="EMBL" id="CAJVPI010000969">
    <property type="protein sequence ID" value="CAG8585767.1"/>
    <property type="molecule type" value="Genomic_DNA"/>
</dbReference>
<dbReference type="InterPro" id="IPR000210">
    <property type="entry name" value="BTB/POZ_dom"/>
</dbReference>
<evidence type="ECO:0000313" key="2">
    <source>
        <dbReference type="EMBL" id="CAG8585767.1"/>
    </source>
</evidence>
<dbReference type="Proteomes" id="UP000789739">
    <property type="component" value="Unassembled WGS sequence"/>
</dbReference>
<dbReference type="SUPFAM" id="SSF54695">
    <property type="entry name" value="POZ domain"/>
    <property type="match status" value="1"/>
</dbReference>
<evidence type="ECO:0000313" key="3">
    <source>
        <dbReference type="Proteomes" id="UP000789739"/>
    </source>
</evidence>
<evidence type="ECO:0000259" key="1">
    <source>
        <dbReference type="PROSITE" id="PS50097"/>
    </source>
</evidence>
<reference evidence="2" key="1">
    <citation type="submission" date="2021-06" db="EMBL/GenBank/DDBJ databases">
        <authorList>
            <person name="Kallberg Y."/>
            <person name="Tangrot J."/>
            <person name="Rosling A."/>
        </authorList>
    </citation>
    <scope>NUCLEOTIDE SEQUENCE</scope>
    <source>
        <strain evidence="2">BR232B</strain>
    </source>
</reference>
<dbReference type="PROSITE" id="PS50097">
    <property type="entry name" value="BTB"/>
    <property type="match status" value="1"/>
</dbReference>
<dbReference type="SUPFAM" id="SSF48371">
    <property type="entry name" value="ARM repeat"/>
    <property type="match status" value="1"/>
</dbReference>